<feature type="binding site" evidence="13">
    <location>
        <position position="261"/>
    </location>
    <ligand>
        <name>Zn(2+)</name>
        <dbReference type="ChEBI" id="CHEBI:29105"/>
        <note>catalytic</note>
    </ligand>
</feature>
<dbReference type="PRINTS" id="PR01047">
    <property type="entry name" value="TRNASYNTHTHR"/>
</dbReference>
<evidence type="ECO:0000256" key="12">
    <source>
        <dbReference type="ARBA" id="ARBA00049515"/>
    </source>
</evidence>
<dbReference type="EMBL" id="BA000026">
    <property type="protein sequence ID" value="BAC44066.1"/>
    <property type="molecule type" value="Genomic_DNA"/>
</dbReference>
<keyword evidence="7 13" id="KW-0862">Zinc</keyword>
<dbReference type="CDD" id="cd00771">
    <property type="entry name" value="ThrRS_core"/>
    <property type="match status" value="1"/>
</dbReference>
<evidence type="ECO:0000256" key="6">
    <source>
        <dbReference type="ARBA" id="ARBA00022741"/>
    </source>
</evidence>
<gene>
    <name evidence="13" type="primary">thrS</name>
    <name evidence="15" type="ordered locus">MYPE2740</name>
</gene>
<dbReference type="GO" id="GO:0004829">
    <property type="term" value="F:threonine-tRNA ligase activity"/>
    <property type="evidence" value="ECO:0007669"/>
    <property type="project" value="UniProtKB-UniRule"/>
</dbReference>
<evidence type="ECO:0000256" key="13">
    <source>
        <dbReference type="HAMAP-Rule" id="MF_00184"/>
    </source>
</evidence>
<dbReference type="SUPFAM" id="SSF55186">
    <property type="entry name" value="ThrRS/AlaRS common domain"/>
    <property type="match status" value="1"/>
</dbReference>
<dbReference type="FunFam" id="3.40.50.800:FF:000001">
    <property type="entry name" value="Threonine--tRNA ligase"/>
    <property type="match status" value="1"/>
</dbReference>
<evidence type="ECO:0000256" key="4">
    <source>
        <dbReference type="ARBA" id="ARBA00022598"/>
    </source>
</evidence>
<dbReference type="GO" id="GO:0005737">
    <property type="term" value="C:cytoplasm"/>
    <property type="evidence" value="ECO:0007669"/>
    <property type="project" value="UniProtKB-SubCell"/>
</dbReference>
<dbReference type="InterPro" id="IPR033728">
    <property type="entry name" value="ThrRS_core"/>
</dbReference>
<dbReference type="HAMAP" id="MF_00184">
    <property type="entry name" value="Thr_tRNA_synth"/>
    <property type="match status" value="1"/>
</dbReference>
<dbReference type="Gene3D" id="3.30.930.10">
    <property type="entry name" value="Bira Bifunctional Protein, Domain 2"/>
    <property type="match status" value="1"/>
</dbReference>
<reference evidence="15 16" key="1">
    <citation type="journal article" date="2002" name="Nucleic Acids Res.">
        <title>The complete genomic sequence of Mycoplasma penetrans, an intracellular bacterial pathogen in humans.</title>
        <authorList>
            <person name="Sasaki Y."/>
            <person name="Ishikawa J."/>
            <person name="Yamashita A."/>
            <person name="Oshima K."/>
            <person name="Kenri T."/>
            <person name="Furuya K."/>
            <person name="Yoshino C."/>
            <person name="Horino A."/>
            <person name="Shiba T."/>
            <person name="Sasaki T."/>
            <person name="Hattori M."/>
        </authorList>
    </citation>
    <scope>NUCLEOTIDE SEQUENCE [LARGE SCALE GENOMIC DNA]</scope>
    <source>
        <strain evidence="15 16">HF-2</strain>
    </source>
</reference>
<keyword evidence="10 13" id="KW-0648">Protein biosynthesis</keyword>
<dbReference type="eggNOG" id="COG0441">
    <property type="taxonomic scope" value="Bacteria"/>
</dbReference>
<dbReference type="InterPro" id="IPR045864">
    <property type="entry name" value="aa-tRNA-synth_II/BPL/LPL"/>
</dbReference>
<dbReference type="InterPro" id="IPR002314">
    <property type="entry name" value="aa-tRNA-synt_IIb"/>
</dbReference>
<keyword evidence="9 13" id="KW-0694">RNA-binding</keyword>
<feature type="domain" description="Aminoacyl-transfer RNA synthetases class-II family profile" evidence="14">
    <location>
        <begin position="199"/>
        <end position="465"/>
    </location>
</feature>
<keyword evidence="16" id="KW-1185">Reference proteome</keyword>
<protein>
    <recommendedName>
        <fullName evidence="13">Threonine--tRNA ligase</fullName>
        <ecNumber evidence="13">6.1.1.3</ecNumber>
    </recommendedName>
    <alternativeName>
        <fullName evidence="13">Threonyl-tRNA synthetase</fullName>
        <shortName evidence="13">ThrRS</shortName>
    </alternativeName>
</protein>
<keyword evidence="3 13" id="KW-0820">tRNA-binding</keyword>
<evidence type="ECO:0000256" key="9">
    <source>
        <dbReference type="ARBA" id="ARBA00022884"/>
    </source>
</evidence>
<dbReference type="GO" id="GO:0000049">
    <property type="term" value="F:tRNA binding"/>
    <property type="evidence" value="ECO:0007669"/>
    <property type="project" value="UniProtKB-KW"/>
</dbReference>
<dbReference type="InterPro" id="IPR006195">
    <property type="entry name" value="aa-tRNA-synth_II"/>
</dbReference>
<keyword evidence="4 13" id="KW-0436">Ligase</keyword>
<dbReference type="Gene3D" id="3.30.980.10">
    <property type="entry name" value="Threonyl-trna Synthetase, Chain A, domain 2"/>
    <property type="match status" value="1"/>
</dbReference>
<dbReference type="InterPro" id="IPR036621">
    <property type="entry name" value="Anticodon-bd_dom_sf"/>
</dbReference>
<proteinExistence type="inferred from homology"/>
<dbReference type="InterPro" id="IPR004154">
    <property type="entry name" value="Anticodon-bd"/>
</dbReference>
<dbReference type="KEGG" id="mpe:MYPE2740"/>
<comment type="caution">
    <text evidence="13">Lacks conserved residue(s) required for the propagation of feature annotation.</text>
</comment>
<dbReference type="NCBIfam" id="TIGR00418">
    <property type="entry name" value="thrS"/>
    <property type="match status" value="1"/>
</dbReference>
<keyword evidence="5 13" id="KW-0479">Metal-binding</keyword>
<evidence type="ECO:0000256" key="2">
    <source>
        <dbReference type="ARBA" id="ARBA00022490"/>
    </source>
</evidence>
<dbReference type="RefSeq" id="WP_011077102.1">
    <property type="nucleotide sequence ID" value="NC_004432.1"/>
</dbReference>
<dbReference type="GO" id="GO:0006435">
    <property type="term" value="P:threonyl-tRNA aminoacylation"/>
    <property type="evidence" value="ECO:0007669"/>
    <property type="project" value="UniProtKB-UniRule"/>
</dbReference>
<dbReference type="GO" id="GO:0046872">
    <property type="term" value="F:metal ion binding"/>
    <property type="evidence" value="ECO:0007669"/>
    <property type="project" value="UniProtKB-KW"/>
</dbReference>
<dbReference type="SUPFAM" id="SSF52954">
    <property type="entry name" value="Class II aaRS ABD-related"/>
    <property type="match status" value="1"/>
</dbReference>
<accession>Q8EWD0</accession>
<dbReference type="Pfam" id="PF03129">
    <property type="entry name" value="HGTP_anticodon"/>
    <property type="match status" value="1"/>
</dbReference>
<dbReference type="PROSITE" id="PS50862">
    <property type="entry name" value="AA_TRNA_LIGASE_II"/>
    <property type="match status" value="1"/>
</dbReference>
<evidence type="ECO:0000256" key="8">
    <source>
        <dbReference type="ARBA" id="ARBA00022840"/>
    </source>
</evidence>
<dbReference type="STRING" id="272633.gene:10731377"/>
<keyword evidence="11 13" id="KW-0030">Aminoacyl-tRNA synthetase</keyword>
<comment type="similarity">
    <text evidence="1 13">Belongs to the class-II aminoacyl-tRNA synthetase family.</text>
</comment>
<name>Q8EWD0_MALP2</name>
<comment type="subunit">
    <text evidence="13">Homodimer.</text>
</comment>
<dbReference type="Proteomes" id="UP000002522">
    <property type="component" value="Chromosome"/>
</dbReference>
<dbReference type="InterPro" id="IPR018163">
    <property type="entry name" value="Thr/Ala-tRNA-synth_IIc_edit"/>
</dbReference>
<dbReference type="FunFam" id="3.30.930.10:FF:000002">
    <property type="entry name" value="Threonine--tRNA ligase"/>
    <property type="match status" value="1"/>
</dbReference>
<evidence type="ECO:0000313" key="16">
    <source>
        <dbReference type="Proteomes" id="UP000002522"/>
    </source>
</evidence>
<dbReference type="PANTHER" id="PTHR11451:SF56">
    <property type="entry name" value="THREONINE--TRNA LIGASE 1"/>
    <property type="match status" value="1"/>
</dbReference>
<organism evidence="15 16">
    <name type="scientific">Malacoplasma penetrans (strain HF-2)</name>
    <name type="common">Mycoplasma penetrans</name>
    <dbReference type="NCBI Taxonomy" id="272633"/>
    <lineage>
        <taxon>Bacteria</taxon>
        <taxon>Bacillati</taxon>
        <taxon>Mycoplasmatota</taxon>
        <taxon>Mycoplasmoidales</taxon>
        <taxon>Mycoplasmoidaceae</taxon>
        <taxon>Malacoplasma</taxon>
    </lineage>
</organism>
<evidence type="ECO:0000256" key="1">
    <source>
        <dbReference type="ARBA" id="ARBA00008226"/>
    </source>
</evidence>
<evidence type="ECO:0000256" key="11">
    <source>
        <dbReference type="ARBA" id="ARBA00023146"/>
    </source>
</evidence>
<dbReference type="PANTHER" id="PTHR11451">
    <property type="entry name" value="THREONINE-TRNA LIGASE"/>
    <property type="match status" value="1"/>
</dbReference>
<evidence type="ECO:0000256" key="5">
    <source>
        <dbReference type="ARBA" id="ARBA00022723"/>
    </source>
</evidence>
<dbReference type="InterPro" id="IPR002320">
    <property type="entry name" value="Thr-tRNA-ligase_IIa"/>
</dbReference>
<dbReference type="GO" id="GO:0005524">
    <property type="term" value="F:ATP binding"/>
    <property type="evidence" value="ECO:0007669"/>
    <property type="project" value="UniProtKB-UniRule"/>
</dbReference>
<dbReference type="SUPFAM" id="SSF55681">
    <property type="entry name" value="Class II aaRS and biotin synthetases"/>
    <property type="match status" value="1"/>
</dbReference>
<comment type="cofactor">
    <cofactor evidence="13">
        <name>Zn(2+)</name>
        <dbReference type="ChEBI" id="CHEBI:29105"/>
    </cofactor>
    <text evidence="13">Binds 1 zinc ion per subunit.</text>
</comment>
<dbReference type="InParanoid" id="Q8EWD0"/>
<dbReference type="Gene3D" id="3.40.50.800">
    <property type="entry name" value="Anticodon-binding domain"/>
    <property type="match status" value="1"/>
</dbReference>
<evidence type="ECO:0000256" key="10">
    <source>
        <dbReference type="ARBA" id="ARBA00022917"/>
    </source>
</evidence>
<sequence>MKQNIKLNNTAAQIAFKAVQRILKDDFEIASSGMLEYGFFIEFKTSQSISSKDFSKIEKEMKKVISSGEKIEEIKSLNSINKYQKVFKEENKESTFIKIGKDFENVSAFEIEDNVNKVKIFKLTNIGGSYWQNNASLDQLTRISGVAFTTKEELEEWDKYMEEIKSRDHRKIGQDMEIFDFSNDIGQGLPIWLPNGEIIKKEIKKFLWSIFSKEKFLFIDTPILGSKELYIKSGHWEHYKENNFPPMEVDNETFMLRPMTCPHHLTYFNLKPHSYKELPYAICEDSKLHRYESSGGLIGLERVRTMELFDCHIITKPDQIEDVIRQLNNILKIVHKRMNIKIDRVDLSLRDPKDKVKYHDDDKMWKSSEKQLRDILKKLNYKAMEIEGEAAFYGPKIDFQVKTNLGKIITISTIQLDFLLPERFDVEYIDENNTKKRPVLIHFGVIGTYERFIATLLSQTKGLLPFWLAPVQISIIPVNNNIHLDYCKKIASELEENNIRVKLDDSNERLAKKIREAQISKIPFQLVIGDNEIKNNEITYRKYSEENSTTLKFNEFIDFIKKLKKE</sequence>
<dbReference type="FunCoup" id="Q8EWD0">
    <property type="interactions" value="271"/>
</dbReference>
<comment type="subcellular location">
    <subcellularLocation>
        <location evidence="13">Cytoplasm</location>
    </subcellularLocation>
</comment>
<keyword evidence="8 13" id="KW-0067">ATP-binding</keyword>
<dbReference type="HOGENOM" id="CLU_008554_3_2_14"/>
<dbReference type="CDD" id="cd00860">
    <property type="entry name" value="ThrRS_anticodon"/>
    <property type="match status" value="1"/>
</dbReference>
<comment type="catalytic activity">
    <reaction evidence="12 13">
        <text>tRNA(Thr) + L-threonine + ATP = L-threonyl-tRNA(Thr) + AMP + diphosphate + H(+)</text>
        <dbReference type="Rhea" id="RHEA:24624"/>
        <dbReference type="Rhea" id="RHEA-COMP:9670"/>
        <dbReference type="Rhea" id="RHEA-COMP:9704"/>
        <dbReference type="ChEBI" id="CHEBI:15378"/>
        <dbReference type="ChEBI" id="CHEBI:30616"/>
        <dbReference type="ChEBI" id="CHEBI:33019"/>
        <dbReference type="ChEBI" id="CHEBI:57926"/>
        <dbReference type="ChEBI" id="CHEBI:78442"/>
        <dbReference type="ChEBI" id="CHEBI:78534"/>
        <dbReference type="ChEBI" id="CHEBI:456215"/>
        <dbReference type="EC" id="6.1.1.3"/>
    </reaction>
</comment>
<keyword evidence="2 13" id="KW-0963">Cytoplasm</keyword>
<dbReference type="InterPro" id="IPR047246">
    <property type="entry name" value="ThrRS_anticodon"/>
</dbReference>
<feature type="binding site" evidence="13">
    <location>
        <position position="312"/>
    </location>
    <ligand>
        <name>Zn(2+)</name>
        <dbReference type="ChEBI" id="CHEBI:29105"/>
        <note>catalytic</note>
    </ligand>
</feature>
<evidence type="ECO:0000256" key="3">
    <source>
        <dbReference type="ARBA" id="ARBA00022555"/>
    </source>
</evidence>
<feature type="binding site" evidence="13">
    <location>
        <position position="442"/>
    </location>
    <ligand>
        <name>Zn(2+)</name>
        <dbReference type="ChEBI" id="CHEBI:29105"/>
        <note>catalytic</note>
    </ligand>
</feature>
<keyword evidence="6 13" id="KW-0547">Nucleotide-binding</keyword>
<evidence type="ECO:0000256" key="7">
    <source>
        <dbReference type="ARBA" id="ARBA00022833"/>
    </source>
</evidence>
<evidence type="ECO:0000259" key="14">
    <source>
        <dbReference type="PROSITE" id="PS50862"/>
    </source>
</evidence>
<dbReference type="EC" id="6.1.1.3" evidence="13"/>
<dbReference type="AlphaFoldDB" id="Q8EWD0"/>
<evidence type="ECO:0000313" key="15">
    <source>
        <dbReference type="EMBL" id="BAC44066.1"/>
    </source>
</evidence>
<dbReference type="Pfam" id="PF00587">
    <property type="entry name" value="tRNA-synt_2b"/>
    <property type="match status" value="1"/>
</dbReference>